<dbReference type="Pfam" id="PF02954">
    <property type="entry name" value="HTH_8"/>
    <property type="match status" value="1"/>
</dbReference>
<dbReference type="Gene3D" id="1.10.260.40">
    <property type="entry name" value="lambda repressor-like DNA-binding domains"/>
    <property type="match status" value="1"/>
</dbReference>
<dbReference type="InterPro" id="IPR002197">
    <property type="entry name" value="HTH_Fis"/>
</dbReference>
<reference evidence="3 4" key="1">
    <citation type="submission" date="2020-08" db="EMBL/GenBank/DDBJ databases">
        <title>Croceimicrobium hydrocarbonivorans gen. nov., sp. nov., a novel marine bacterium isolated from a bacterial consortium that degrades polyethylene terephthalate.</title>
        <authorList>
            <person name="Liu R."/>
        </authorList>
    </citation>
    <scope>NUCLEOTIDE SEQUENCE [LARGE SCALE GENOMIC DNA]</scope>
    <source>
        <strain evidence="3 4">A20-9</strain>
    </source>
</reference>
<sequence>MNYKLLKHQIESQGFNLNQIAKKLNVSRTGLWQSIERETLTVQTLEEISKILKVDPRLFIDKTDIHPEALPLPEVQELKDKYVKVLEENHELRQKH</sequence>
<dbReference type="EMBL" id="CP060139">
    <property type="protein sequence ID" value="QNR22935.1"/>
    <property type="molecule type" value="Genomic_DNA"/>
</dbReference>
<dbReference type="GO" id="GO:0043565">
    <property type="term" value="F:sequence-specific DNA binding"/>
    <property type="evidence" value="ECO:0007669"/>
    <property type="project" value="InterPro"/>
</dbReference>
<dbReference type="EMBL" id="CP060139">
    <property type="protein sequence ID" value="QNR22978.1"/>
    <property type="molecule type" value="Genomic_DNA"/>
</dbReference>
<evidence type="ECO:0000259" key="1">
    <source>
        <dbReference type="PROSITE" id="PS50943"/>
    </source>
</evidence>
<organism evidence="3 4">
    <name type="scientific">Croceimicrobium hydrocarbonivorans</name>
    <dbReference type="NCBI Taxonomy" id="2761580"/>
    <lineage>
        <taxon>Bacteria</taxon>
        <taxon>Pseudomonadati</taxon>
        <taxon>Bacteroidota</taxon>
        <taxon>Flavobacteriia</taxon>
        <taxon>Flavobacteriales</taxon>
        <taxon>Owenweeksiaceae</taxon>
        <taxon>Croceimicrobium</taxon>
    </lineage>
</organism>
<keyword evidence="4" id="KW-1185">Reference proteome</keyword>
<dbReference type="Proteomes" id="UP000516305">
    <property type="component" value="Chromosome"/>
</dbReference>
<dbReference type="KEGG" id="chyd:H4K34_11155"/>
<dbReference type="PROSITE" id="PS50943">
    <property type="entry name" value="HTH_CROC1"/>
    <property type="match status" value="1"/>
</dbReference>
<dbReference type="InterPro" id="IPR001387">
    <property type="entry name" value="Cro/C1-type_HTH"/>
</dbReference>
<accession>A0A7H0VB80</accession>
<dbReference type="KEGG" id="chyd:H4K34_11370"/>
<dbReference type="CDD" id="cd00093">
    <property type="entry name" value="HTH_XRE"/>
    <property type="match status" value="1"/>
</dbReference>
<dbReference type="AlphaFoldDB" id="A0A7H0VB80"/>
<gene>
    <name evidence="2" type="ORF">H4K34_11155</name>
    <name evidence="3" type="ORF">H4K34_11370</name>
</gene>
<evidence type="ECO:0000313" key="2">
    <source>
        <dbReference type="EMBL" id="QNR22935.1"/>
    </source>
</evidence>
<feature type="domain" description="HTH cro/C1-type" evidence="1">
    <location>
        <begin position="6"/>
        <end position="59"/>
    </location>
</feature>
<dbReference type="SUPFAM" id="SSF47413">
    <property type="entry name" value="lambda repressor-like DNA-binding domains"/>
    <property type="match status" value="1"/>
</dbReference>
<dbReference type="RefSeq" id="WP_210757504.1">
    <property type="nucleotide sequence ID" value="NZ_CP060139.1"/>
</dbReference>
<evidence type="ECO:0000313" key="4">
    <source>
        <dbReference type="Proteomes" id="UP000516305"/>
    </source>
</evidence>
<evidence type="ECO:0000313" key="3">
    <source>
        <dbReference type="EMBL" id="QNR22978.1"/>
    </source>
</evidence>
<protein>
    <submittedName>
        <fullName evidence="3">Helix-turn-helix transcriptional regulator</fullName>
    </submittedName>
</protein>
<name>A0A7H0VB80_9FLAO</name>
<proteinExistence type="predicted"/>
<dbReference type="InterPro" id="IPR010982">
    <property type="entry name" value="Lambda_DNA-bd_dom_sf"/>
</dbReference>